<dbReference type="Proteomes" id="UP000038010">
    <property type="component" value="Unassembled WGS sequence"/>
</dbReference>
<keyword evidence="3" id="KW-1185">Reference proteome</keyword>
<name>A0A0N1NWP4_9EURO</name>
<evidence type="ECO:0000256" key="1">
    <source>
        <dbReference type="SAM" id="MobiDB-lite"/>
    </source>
</evidence>
<comment type="caution">
    <text evidence="2">The sequence shown here is derived from an EMBL/GenBank/DDBJ whole genome shotgun (WGS) entry which is preliminary data.</text>
</comment>
<proteinExistence type="predicted"/>
<evidence type="ECO:0000313" key="2">
    <source>
        <dbReference type="EMBL" id="KPI36340.1"/>
    </source>
</evidence>
<dbReference type="VEuPathDB" id="FungiDB:AB675_7360"/>
<dbReference type="RefSeq" id="XP_017996303.1">
    <property type="nucleotide sequence ID" value="XM_018147722.1"/>
</dbReference>
<gene>
    <name evidence="2" type="ORF">AB675_7360</name>
</gene>
<dbReference type="EMBL" id="LFJN01000032">
    <property type="protein sequence ID" value="KPI36340.1"/>
    <property type="molecule type" value="Genomic_DNA"/>
</dbReference>
<dbReference type="GeneID" id="28739602"/>
<feature type="region of interest" description="Disordered" evidence="1">
    <location>
        <begin position="8"/>
        <end position="49"/>
    </location>
</feature>
<accession>A0A0N1NWP4</accession>
<sequence>MHNLILIAPLNMKDHGGQNAPTGKRRRDETCAHAQQQADRADNLEEGGGEAEAGRDAVCFHLCGGGISRSDLAQCRDEKKGCSSEGGCVVDDWERNGFQEKRFMFG</sequence>
<organism evidence="2 3">
    <name type="scientific">Cyphellophora attinorum</name>
    <dbReference type="NCBI Taxonomy" id="1664694"/>
    <lineage>
        <taxon>Eukaryota</taxon>
        <taxon>Fungi</taxon>
        <taxon>Dikarya</taxon>
        <taxon>Ascomycota</taxon>
        <taxon>Pezizomycotina</taxon>
        <taxon>Eurotiomycetes</taxon>
        <taxon>Chaetothyriomycetidae</taxon>
        <taxon>Chaetothyriales</taxon>
        <taxon>Cyphellophoraceae</taxon>
        <taxon>Cyphellophora</taxon>
    </lineage>
</organism>
<reference evidence="2 3" key="1">
    <citation type="submission" date="2015-06" db="EMBL/GenBank/DDBJ databases">
        <title>Draft genome of the ant-associated black yeast Phialophora attae CBS 131958.</title>
        <authorList>
            <person name="Moreno L.F."/>
            <person name="Stielow B.J."/>
            <person name="de Hoog S."/>
            <person name="Vicente V.A."/>
            <person name="Weiss V.A."/>
            <person name="de Vries M."/>
            <person name="Cruz L.M."/>
            <person name="Souza E.M."/>
        </authorList>
    </citation>
    <scope>NUCLEOTIDE SEQUENCE [LARGE SCALE GENOMIC DNA]</scope>
    <source>
        <strain evidence="2 3">CBS 131958</strain>
    </source>
</reference>
<dbReference type="AlphaFoldDB" id="A0A0N1NWP4"/>
<evidence type="ECO:0000313" key="3">
    <source>
        <dbReference type="Proteomes" id="UP000038010"/>
    </source>
</evidence>
<protein>
    <submittedName>
        <fullName evidence="2">Uncharacterized protein</fullName>
    </submittedName>
</protein>